<dbReference type="InterPro" id="IPR003791">
    <property type="entry name" value="UPF0178"/>
</dbReference>
<dbReference type="NCBIfam" id="NF001095">
    <property type="entry name" value="PRK00124.1"/>
    <property type="match status" value="1"/>
</dbReference>
<dbReference type="Pfam" id="PF02639">
    <property type="entry name" value="DUF188"/>
    <property type="match status" value="1"/>
</dbReference>
<dbReference type="RefSeq" id="WP_127162919.1">
    <property type="nucleotide sequence ID" value="NZ_CP029822.1"/>
</dbReference>
<evidence type="ECO:0000256" key="1">
    <source>
        <dbReference type="ARBA" id="ARBA00008522"/>
    </source>
</evidence>
<dbReference type="CDD" id="cd18720">
    <property type="entry name" value="PIN_YqxD-like"/>
    <property type="match status" value="1"/>
</dbReference>
<evidence type="ECO:0000256" key="2">
    <source>
        <dbReference type="HAMAP-Rule" id="MF_00489"/>
    </source>
</evidence>
<dbReference type="PANTHER" id="PTHR35146">
    <property type="entry name" value="UPF0178 PROTEIN YAII"/>
    <property type="match status" value="1"/>
</dbReference>
<dbReference type="EMBL" id="CP029822">
    <property type="protein sequence ID" value="AZS50508.1"/>
    <property type="molecule type" value="Genomic_DNA"/>
</dbReference>
<dbReference type="AlphaFoldDB" id="A0A3S9XDZ8"/>
<organism evidence="3 4">
    <name type="scientific">Entomomonas moraniae</name>
    <dbReference type="NCBI Taxonomy" id="2213226"/>
    <lineage>
        <taxon>Bacteria</taxon>
        <taxon>Pseudomonadati</taxon>
        <taxon>Pseudomonadota</taxon>
        <taxon>Gammaproteobacteria</taxon>
        <taxon>Pseudomonadales</taxon>
        <taxon>Pseudomonadaceae</taxon>
        <taxon>Entomomonas</taxon>
    </lineage>
</organism>
<dbReference type="PANTHER" id="PTHR35146:SF1">
    <property type="entry name" value="UPF0178 PROTEIN YAII"/>
    <property type="match status" value="1"/>
</dbReference>
<evidence type="ECO:0000313" key="4">
    <source>
        <dbReference type="Proteomes" id="UP000273143"/>
    </source>
</evidence>
<gene>
    <name evidence="3" type="ORF">DM558_06840</name>
</gene>
<dbReference type="KEGG" id="emo:DM558_06840"/>
<dbReference type="HAMAP" id="MF_00489">
    <property type="entry name" value="UPF0178"/>
    <property type="match status" value="1"/>
</dbReference>
<accession>A0A3S9XDZ8</accession>
<reference evidence="4" key="1">
    <citation type="submission" date="2018-06" db="EMBL/GenBank/DDBJ databases">
        <title>Complete genome of Pseudomonas insecticola strain QZS01.</title>
        <authorList>
            <person name="Wang J."/>
            <person name="Su Q."/>
        </authorList>
    </citation>
    <scope>NUCLEOTIDE SEQUENCE [LARGE SCALE GENOMIC DNA]</scope>
    <source>
        <strain evidence="4">QZS01</strain>
    </source>
</reference>
<keyword evidence="4" id="KW-1185">Reference proteome</keyword>
<dbReference type="Proteomes" id="UP000273143">
    <property type="component" value="Chromosome"/>
</dbReference>
<sequence length="150" mass="16854">MQIWIDADACPKVAKELIFKFAHKRNLQVVMVAGQSQIKPIYQWVSLIVVPTGMDAADDYLVEHAKANDLVICSDIPLADRLIKKQVAVLHPKGNEFTQENMSQTLAMRNLFTELREQGQITSQQASYGAKDKQNFANALDRLLTRLAAK</sequence>
<protein>
    <recommendedName>
        <fullName evidence="2">UPF0178 protein DM558_06840</fullName>
    </recommendedName>
</protein>
<proteinExistence type="inferred from homology"/>
<name>A0A3S9XDZ8_9GAMM</name>
<evidence type="ECO:0000313" key="3">
    <source>
        <dbReference type="EMBL" id="AZS50508.1"/>
    </source>
</evidence>
<comment type="similarity">
    <text evidence="1 2">Belongs to the UPF0178 family.</text>
</comment>